<dbReference type="OrthoDB" id="9811823at2"/>
<comment type="function">
    <text evidence="4">Formation of pseudouridine at positions 38, 39 and 40 in the anticodon stem and loop of transfer RNAs.</text>
</comment>
<dbReference type="NCBIfam" id="TIGR00071">
    <property type="entry name" value="hisT_truA"/>
    <property type="match status" value="1"/>
</dbReference>
<evidence type="ECO:0000256" key="5">
    <source>
        <dbReference type="PIRSR" id="PIRSR001430-1"/>
    </source>
</evidence>
<comment type="similarity">
    <text evidence="1 4 7">Belongs to the tRNA pseudouridine synthase TruA family.</text>
</comment>
<dbReference type="FunFam" id="3.30.70.580:FF:000001">
    <property type="entry name" value="tRNA pseudouridine synthase A"/>
    <property type="match status" value="1"/>
</dbReference>
<dbReference type="RefSeq" id="WP_013505881.1">
    <property type="nucleotide sequence ID" value="NC_014836.1"/>
</dbReference>
<evidence type="ECO:0000256" key="4">
    <source>
        <dbReference type="HAMAP-Rule" id="MF_00171"/>
    </source>
</evidence>
<dbReference type="HOGENOM" id="CLU_014673_0_1_0"/>
<evidence type="ECO:0000256" key="6">
    <source>
        <dbReference type="PIRSR" id="PIRSR001430-2"/>
    </source>
</evidence>
<dbReference type="GO" id="GO:0031119">
    <property type="term" value="P:tRNA pseudouridine synthesis"/>
    <property type="evidence" value="ECO:0007669"/>
    <property type="project" value="UniProtKB-UniRule"/>
</dbReference>
<feature type="binding site" evidence="4 6">
    <location>
        <position position="117"/>
    </location>
    <ligand>
        <name>substrate</name>
    </ligand>
</feature>
<dbReference type="CDD" id="cd02570">
    <property type="entry name" value="PseudoU_synth_EcTruA"/>
    <property type="match status" value="1"/>
</dbReference>
<proteinExistence type="inferred from homology"/>
<dbReference type="InterPro" id="IPR020097">
    <property type="entry name" value="PsdUridine_synth_TruA_a/b_dom"/>
</dbReference>
<dbReference type="FunCoup" id="E6W524">
    <property type="interactions" value="435"/>
</dbReference>
<feature type="domain" description="Pseudouridine synthase I TruA alpha/beta" evidence="8">
    <location>
        <begin position="14"/>
        <end position="111"/>
    </location>
</feature>
<evidence type="ECO:0000259" key="8">
    <source>
        <dbReference type="Pfam" id="PF01416"/>
    </source>
</evidence>
<dbReference type="HAMAP" id="MF_00171">
    <property type="entry name" value="TruA"/>
    <property type="match status" value="1"/>
</dbReference>
<dbReference type="eggNOG" id="COG0101">
    <property type="taxonomic scope" value="Bacteria"/>
</dbReference>
<keyword evidence="2 4" id="KW-0819">tRNA processing</keyword>
<dbReference type="EC" id="5.4.99.12" evidence="4"/>
<dbReference type="EMBL" id="CP002432">
    <property type="protein sequence ID" value="ADU66000.1"/>
    <property type="molecule type" value="Genomic_DNA"/>
</dbReference>
<keyword evidence="3 4" id="KW-0413">Isomerase</keyword>
<keyword evidence="10" id="KW-1185">Reference proteome</keyword>
<dbReference type="Pfam" id="PF01416">
    <property type="entry name" value="PseudoU_synth_1"/>
    <property type="match status" value="2"/>
</dbReference>
<dbReference type="InParanoid" id="E6W524"/>
<dbReference type="Proteomes" id="UP000002572">
    <property type="component" value="Chromosome"/>
</dbReference>
<dbReference type="GO" id="GO:0003723">
    <property type="term" value="F:RNA binding"/>
    <property type="evidence" value="ECO:0007669"/>
    <property type="project" value="InterPro"/>
</dbReference>
<dbReference type="Gene3D" id="3.30.70.660">
    <property type="entry name" value="Pseudouridine synthase I, catalytic domain, C-terminal subdomain"/>
    <property type="match status" value="1"/>
</dbReference>
<dbReference type="GO" id="GO:0160147">
    <property type="term" value="F:tRNA pseudouridine(38-40) synthase activity"/>
    <property type="evidence" value="ECO:0007669"/>
    <property type="project" value="UniProtKB-EC"/>
</dbReference>
<dbReference type="PANTHER" id="PTHR11142">
    <property type="entry name" value="PSEUDOURIDYLATE SYNTHASE"/>
    <property type="match status" value="1"/>
</dbReference>
<sequence length="263" mass="29810">MTEGTTNRRIALKVAYDGTHYHGWQTQENAANTIQAILEHAAGSVCNHPLYIHGSGRTDTGVHARGQICHLTTTSTIPLFKIIMGMNSMLPRDIRVRNAFDVDEDFHSQYSTHSKKYSYAILHGCQPDPLQRLYSWHVRQTIDPARLQEELNHFVGEHDFKACRAKKATTKTTVRTIYSIGVRVESPHKLHIHFHGNGFLKHMIRIMVGTAVDRAIGCLDRSIPEILLSRDRTRGGRTAAPCGLVMEEVLYEQYDFSADFRIT</sequence>
<evidence type="ECO:0000256" key="3">
    <source>
        <dbReference type="ARBA" id="ARBA00023235"/>
    </source>
</evidence>
<comment type="caution">
    <text evidence="4">Lacks conserved residue(s) required for the propagation of feature annotation.</text>
</comment>
<evidence type="ECO:0000256" key="2">
    <source>
        <dbReference type="ARBA" id="ARBA00022694"/>
    </source>
</evidence>
<accession>E6W524</accession>
<dbReference type="PANTHER" id="PTHR11142:SF0">
    <property type="entry name" value="TRNA PSEUDOURIDINE SYNTHASE-LIKE 1"/>
    <property type="match status" value="1"/>
</dbReference>
<dbReference type="InterPro" id="IPR020095">
    <property type="entry name" value="PsdUridine_synth_TruA_C"/>
</dbReference>
<gene>
    <name evidence="4" type="primary">truA</name>
    <name evidence="9" type="ordered locus">Selin_1265</name>
</gene>
<dbReference type="PIRSF" id="PIRSF001430">
    <property type="entry name" value="tRNA_psdUrid_synth"/>
    <property type="match status" value="1"/>
</dbReference>
<evidence type="ECO:0000256" key="1">
    <source>
        <dbReference type="ARBA" id="ARBA00009375"/>
    </source>
</evidence>
<protein>
    <recommendedName>
        <fullName evidence="4">tRNA pseudouridine synthase A</fullName>
        <ecNumber evidence="4">5.4.99.12</ecNumber>
    </recommendedName>
    <alternativeName>
        <fullName evidence="4">tRNA pseudouridine(38-40) synthase</fullName>
    </alternativeName>
    <alternativeName>
        <fullName evidence="4">tRNA pseudouridylate synthase I</fullName>
    </alternativeName>
    <alternativeName>
        <fullName evidence="4">tRNA-uridine isomerase I</fullName>
    </alternativeName>
</protein>
<dbReference type="SUPFAM" id="SSF55120">
    <property type="entry name" value="Pseudouridine synthase"/>
    <property type="match status" value="1"/>
</dbReference>
<dbReference type="STRING" id="653733.Selin_1265"/>
<evidence type="ECO:0000313" key="9">
    <source>
        <dbReference type="EMBL" id="ADU66000.1"/>
    </source>
</evidence>
<name>E6W524_DESIS</name>
<dbReference type="InterPro" id="IPR020103">
    <property type="entry name" value="PsdUridine_synth_cat_dom_sf"/>
</dbReference>
<comment type="catalytic activity">
    <reaction evidence="4 7">
        <text>uridine(38/39/40) in tRNA = pseudouridine(38/39/40) in tRNA</text>
        <dbReference type="Rhea" id="RHEA:22376"/>
        <dbReference type="Rhea" id="RHEA-COMP:10085"/>
        <dbReference type="Rhea" id="RHEA-COMP:10087"/>
        <dbReference type="ChEBI" id="CHEBI:65314"/>
        <dbReference type="ChEBI" id="CHEBI:65315"/>
        <dbReference type="EC" id="5.4.99.12"/>
    </reaction>
</comment>
<evidence type="ECO:0000256" key="7">
    <source>
        <dbReference type="RuleBase" id="RU003792"/>
    </source>
</evidence>
<feature type="active site" description="Nucleophile" evidence="4 5">
    <location>
        <position position="59"/>
    </location>
</feature>
<dbReference type="InterPro" id="IPR001406">
    <property type="entry name" value="PsdUridine_synth_TruA"/>
</dbReference>
<reference evidence="9 10" key="1">
    <citation type="submission" date="2010-12" db="EMBL/GenBank/DDBJ databases">
        <title>Complete sequence of Desulfurispirillum indicum S5.</title>
        <authorList>
            <consortium name="US DOE Joint Genome Institute"/>
            <person name="Lucas S."/>
            <person name="Copeland A."/>
            <person name="Lapidus A."/>
            <person name="Cheng J.-F."/>
            <person name="Goodwin L."/>
            <person name="Pitluck S."/>
            <person name="Chertkov O."/>
            <person name="Held B."/>
            <person name="Detter J.C."/>
            <person name="Han C."/>
            <person name="Tapia R."/>
            <person name="Land M."/>
            <person name="Hauser L."/>
            <person name="Kyrpides N."/>
            <person name="Ivanova N."/>
            <person name="Mikhailova N."/>
            <person name="Haggblom M."/>
            <person name="Rauschenbach I."/>
            <person name="Bini E."/>
            <person name="Woyke T."/>
        </authorList>
    </citation>
    <scope>NUCLEOTIDE SEQUENCE [LARGE SCALE GENOMIC DNA]</scope>
    <source>
        <strain evidence="10">ATCC BAA-1389 / DSM 22839 / S5</strain>
    </source>
</reference>
<feature type="domain" description="Pseudouridine synthase I TruA alpha/beta" evidence="8">
    <location>
        <begin position="152"/>
        <end position="252"/>
    </location>
</feature>
<dbReference type="AlphaFoldDB" id="E6W524"/>
<dbReference type="InterPro" id="IPR020094">
    <property type="entry name" value="TruA/RsuA/RluB/E/F_N"/>
</dbReference>
<organism evidence="9 10">
    <name type="scientific">Desulfurispirillum indicum (strain ATCC BAA-1389 / DSM 22839 / S5)</name>
    <dbReference type="NCBI Taxonomy" id="653733"/>
    <lineage>
        <taxon>Bacteria</taxon>
        <taxon>Pseudomonadati</taxon>
        <taxon>Chrysiogenota</taxon>
        <taxon>Chrysiogenia</taxon>
        <taxon>Chrysiogenales</taxon>
        <taxon>Chrysiogenaceae</taxon>
        <taxon>Desulfurispirillum</taxon>
    </lineage>
</organism>
<comment type="subunit">
    <text evidence="4">Homodimer.</text>
</comment>
<dbReference type="KEGG" id="din:Selin_1265"/>
<dbReference type="Gene3D" id="3.30.70.580">
    <property type="entry name" value="Pseudouridine synthase I, catalytic domain, N-terminal subdomain"/>
    <property type="match status" value="1"/>
</dbReference>
<evidence type="ECO:0000313" key="10">
    <source>
        <dbReference type="Proteomes" id="UP000002572"/>
    </source>
</evidence>